<dbReference type="Pfam" id="PF01433">
    <property type="entry name" value="Peptidase_M1"/>
    <property type="match status" value="1"/>
</dbReference>
<feature type="domain" description="Peptidase M1 membrane alanine aminopeptidase" evidence="3">
    <location>
        <begin position="383"/>
        <end position="436"/>
    </location>
</feature>
<dbReference type="GO" id="GO:0005737">
    <property type="term" value="C:cytoplasm"/>
    <property type="evidence" value="ECO:0007669"/>
    <property type="project" value="TreeGrafter"/>
</dbReference>
<dbReference type="Proteomes" id="UP000230423">
    <property type="component" value="Unassembled WGS sequence"/>
</dbReference>
<gene>
    <name evidence="5" type="ORF">TELCIR_02182</name>
</gene>
<evidence type="ECO:0000313" key="5">
    <source>
        <dbReference type="EMBL" id="PIO75764.1"/>
    </source>
</evidence>
<feature type="domain" description="Aminopeptidase N-like N-terminal" evidence="4">
    <location>
        <begin position="164"/>
        <end position="348"/>
    </location>
</feature>
<feature type="region of interest" description="Disordered" evidence="1">
    <location>
        <begin position="82"/>
        <end position="142"/>
    </location>
</feature>
<dbReference type="GO" id="GO:0016020">
    <property type="term" value="C:membrane"/>
    <property type="evidence" value="ECO:0007669"/>
    <property type="project" value="TreeGrafter"/>
</dbReference>
<dbReference type="GO" id="GO:0042277">
    <property type="term" value="F:peptide binding"/>
    <property type="evidence" value="ECO:0007669"/>
    <property type="project" value="TreeGrafter"/>
</dbReference>
<evidence type="ECO:0000259" key="3">
    <source>
        <dbReference type="Pfam" id="PF01433"/>
    </source>
</evidence>
<dbReference type="Gene3D" id="3.30.2010.30">
    <property type="match status" value="1"/>
</dbReference>
<dbReference type="EMBL" id="KZ345108">
    <property type="protein sequence ID" value="PIO75764.1"/>
    <property type="molecule type" value="Genomic_DNA"/>
</dbReference>
<feature type="region of interest" description="Disordered" evidence="1">
    <location>
        <begin position="23"/>
        <end position="49"/>
    </location>
</feature>
<dbReference type="PANTHER" id="PTHR11533:SF301">
    <property type="entry name" value="AMINOPEPTIDASE"/>
    <property type="match status" value="1"/>
</dbReference>
<organism evidence="5 6">
    <name type="scientific">Teladorsagia circumcincta</name>
    <name type="common">Brown stomach worm</name>
    <name type="synonym">Ostertagia circumcincta</name>
    <dbReference type="NCBI Taxonomy" id="45464"/>
    <lineage>
        <taxon>Eukaryota</taxon>
        <taxon>Metazoa</taxon>
        <taxon>Ecdysozoa</taxon>
        <taxon>Nematoda</taxon>
        <taxon>Chromadorea</taxon>
        <taxon>Rhabditida</taxon>
        <taxon>Rhabditina</taxon>
        <taxon>Rhabditomorpha</taxon>
        <taxon>Strongyloidea</taxon>
        <taxon>Trichostrongylidae</taxon>
        <taxon>Teladorsagia</taxon>
    </lineage>
</organism>
<dbReference type="Pfam" id="PF17900">
    <property type="entry name" value="Peptidase_M1_N"/>
    <property type="match status" value="1"/>
</dbReference>
<dbReference type="InterPro" id="IPR045357">
    <property type="entry name" value="Aminopeptidase_N-like_N"/>
</dbReference>
<reference evidence="5 6" key="1">
    <citation type="submission" date="2015-09" db="EMBL/GenBank/DDBJ databases">
        <title>Draft genome of the parasitic nematode Teladorsagia circumcincta isolate WARC Sus (inbred).</title>
        <authorList>
            <person name="Mitreva M."/>
        </authorList>
    </citation>
    <scope>NUCLEOTIDE SEQUENCE [LARGE SCALE GENOMIC DNA]</scope>
    <source>
        <strain evidence="5 6">S</strain>
    </source>
</reference>
<dbReference type="GO" id="GO:0005615">
    <property type="term" value="C:extracellular space"/>
    <property type="evidence" value="ECO:0007669"/>
    <property type="project" value="TreeGrafter"/>
</dbReference>
<evidence type="ECO:0000256" key="2">
    <source>
        <dbReference type="SAM" id="Phobius"/>
    </source>
</evidence>
<proteinExistence type="predicted"/>
<keyword evidence="2" id="KW-0812">Transmembrane</keyword>
<evidence type="ECO:0000313" key="6">
    <source>
        <dbReference type="Proteomes" id="UP000230423"/>
    </source>
</evidence>
<keyword evidence="6" id="KW-1185">Reference proteome</keyword>
<dbReference type="GO" id="GO:0006508">
    <property type="term" value="P:proteolysis"/>
    <property type="evidence" value="ECO:0007669"/>
    <property type="project" value="InterPro"/>
</dbReference>
<feature type="transmembrane region" description="Helical" evidence="2">
    <location>
        <begin position="54"/>
        <end position="77"/>
    </location>
</feature>
<dbReference type="InterPro" id="IPR014782">
    <property type="entry name" value="Peptidase_M1_dom"/>
</dbReference>
<dbReference type="SUPFAM" id="SSF63737">
    <property type="entry name" value="Leukotriene A4 hydrolase N-terminal domain"/>
    <property type="match status" value="1"/>
</dbReference>
<sequence>MGLWLDELERVRNEDVRVMSHADCPCPTEDTKATPTVDQDDVEEHPPEGRGRSLMFIAVASVIITLITVTLIVSWSFESSAPPTLKGASSTPELPLPDKEINASKLPPPDEGLSNHRSLLKPTEPPPPTQGSSTPERPLPVQMEPRHSVYRLSKRIVPREYLLLKIRYAGVPTKREMTFDGEVEIRAKTNERVDEIELNMKELRLVEECCAVAVKNRIIKVRNISVIEEYHKVVFILEESIKENEELKIKISYTGAIITWYGFYGITYTDKNGLEKTGATTLLEQSRARRMVPCFDEPSFKATWTVTVIHPRGTIALSNGIEVGRKSELNSTWTVTHFKTTPLMSSYLLAVSVQEFEFVERMTKYGRRFRVWSQSQNINRTSYALDFGVRCLEFFEEYFGIKYPLDKLDFVALPQLIVGGEENWGLISYRYINRLILAKVNGNDSRKFPEKTCCYARMTYIPWMTDTTLNI</sequence>
<dbReference type="SUPFAM" id="SSF55486">
    <property type="entry name" value="Metalloproteases ('zincins'), catalytic domain"/>
    <property type="match status" value="1"/>
</dbReference>
<dbReference type="CDD" id="cd09601">
    <property type="entry name" value="M1_APN-Q_like"/>
    <property type="match status" value="1"/>
</dbReference>
<evidence type="ECO:0000259" key="4">
    <source>
        <dbReference type="Pfam" id="PF17900"/>
    </source>
</evidence>
<dbReference type="PRINTS" id="PR00756">
    <property type="entry name" value="ALADIPTASE"/>
</dbReference>
<dbReference type="InterPro" id="IPR034016">
    <property type="entry name" value="M1_APN-typ"/>
</dbReference>
<dbReference type="InterPro" id="IPR042097">
    <property type="entry name" value="Aminopeptidase_N-like_N_sf"/>
</dbReference>
<dbReference type="InterPro" id="IPR001930">
    <property type="entry name" value="Peptidase_M1"/>
</dbReference>
<dbReference type="GO" id="GO:0070006">
    <property type="term" value="F:metalloaminopeptidase activity"/>
    <property type="evidence" value="ECO:0007669"/>
    <property type="project" value="TreeGrafter"/>
</dbReference>
<accession>A0A2G9UZV3</accession>
<dbReference type="AlphaFoldDB" id="A0A2G9UZV3"/>
<keyword evidence="2" id="KW-1133">Transmembrane helix</keyword>
<protein>
    <submittedName>
        <fullName evidence="5">Peptidase family M1</fullName>
    </submittedName>
</protein>
<dbReference type="Gene3D" id="2.60.40.1730">
    <property type="entry name" value="tricorn interacting facor f3 domain"/>
    <property type="match status" value="1"/>
</dbReference>
<feature type="compositionally biased region" description="Polar residues" evidence="1">
    <location>
        <begin position="82"/>
        <end position="92"/>
    </location>
</feature>
<dbReference type="PANTHER" id="PTHR11533">
    <property type="entry name" value="PROTEASE M1 ZINC METALLOPROTEASE"/>
    <property type="match status" value="1"/>
</dbReference>
<dbReference type="OrthoDB" id="6337587at2759"/>
<evidence type="ECO:0000256" key="1">
    <source>
        <dbReference type="SAM" id="MobiDB-lite"/>
    </source>
</evidence>
<dbReference type="GO" id="GO:0008270">
    <property type="term" value="F:zinc ion binding"/>
    <property type="evidence" value="ECO:0007669"/>
    <property type="project" value="InterPro"/>
</dbReference>
<dbReference type="GO" id="GO:0043171">
    <property type="term" value="P:peptide catabolic process"/>
    <property type="evidence" value="ECO:0007669"/>
    <property type="project" value="TreeGrafter"/>
</dbReference>
<keyword evidence="2" id="KW-0472">Membrane</keyword>
<dbReference type="InterPro" id="IPR050344">
    <property type="entry name" value="Peptidase_M1_aminopeptidases"/>
</dbReference>
<name>A0A2G9UZV3_TELCI</name>